<dbReference type="RefSeq" id="WP_161931558.1">
    <property type="nucleotide sequence ID" value="NZ_CP047901.1"/>
</dbReference>
<keyword evidence="1" id="KW-0645">Protease</keyword>
<dbReference type="PANTHER" id="PTHR35984:SF1">
    <property type="entry name" value="PERIPLASMIC SERINE PROTEASE"/>
    <property type="match status" value="1"/>
</dbReference>
<dbReference type="InterPro" id="IPR029045">
    <property type="entry name" value="ClpP/crotonase-like_dom_sf"/>
</dbReference>
<gene>
    <name evidence="1" type="ORF">MICH65_0182</name>
</gene>
<dbReference type="AlphaFoldDB" id="A0A857N744"/>
<dbReference type="InterPro" id="IPR002825">
    <property type="entry name" value="Pept_S49_ser-pept_pro"/>
</dbReference>
<dbReference type="EMBL" id="CP047901">
    <property type="protein sequence ID" value="QHO63163.1"/>
    <property type="molecule type" value="Genomic_DNA"/>
</dbReference>
<dbReference type="GO" id="GO:0016020">
    <property type="term" value="C:membrane"/>
    <property type="evidence" value="ECO:0007669"/>
    <property type="project" value="InterPro"/>
</dbReference>
<accession>A0A857N744</accession>
<evidence type="ECO:0000313" key="1">
    <source>
        <dbReference type="EMBL" id="QHO63163.1"/>
    </source>
</evidence>
<dbReference type="SUPFAM" id="SSF52096">
    <property type="entry name" value="ClpP/crotonase"/>
    <property type="match status" value="1"/>
</dbReference>
<dbReference type="Pfam" id="PF01972">
    <property type="entry name" value="SDH_protease"/>
    <property type="match status" value="1"/>
</dbReference>
<dbReference type="GO" id="GO:0008233">
    <property type="term" value="F:peptidase activity"/>
    <property type="evidence" value="ECO:0007669"/>
    <property type="project" value="UniProtKB-KW"/>
</dbReference>
<dbReference type="GO" id="GO:0006508">
    <property type="term" value="P:proteolysis"/>
    <property type="evidence" value="ECO:0007669"/>
    <property type="project" value="UniProtKB-KW"/>
</dbReference>
<name>A0A857N744_9BACT</name>
<keyword evidence="2" id="KW-1185">Reference proteome</keyword>
<dbReference type="Gene3D" id="3.90.226.10">
    <property type="entry name" value="2-enoyl-CoA Hydratase, Chain A, domain 1"/>
    <property type="match status" value="1"/>
</dbReference>
<dbReference type="KEGG" id="caqa:MICH65_0182"/>
<organism evidence="1 2">
    <name type="scientific">Candidatus Chazhemtobacterium aquaticus</name>
    <dbReference type="NCBI Taxonomy" id="2715735"/>
    <lineage>
        <taxon>Bacteria</taxon>
        <taxon>Candidatus Chazhemtobacteraceae</taxon>
        <taxon>Candidatus Chazhemtobacterium</taxon>
    </lineage>
</organism>
<dbReference type="Proteomes" id="UP000463983">
    <property type="component" value="Chromosome"/>
</dbReference>
<protein>
    <submittedName>
        <fullName evidence="1">Serine protease</fullName>
    </submittedName>
</protein>
<proteinExistence type="predicted"/>
<sequence length="298" mass="33345">MAGSKIPVIGQVLNERNQSHDTRKKVIIKLERELGRTVISLFTSFKYPVILSDDDADMLEALLQTMDLSDGIALLLSSPGGSGLAAERIINICRRYSGTGDYWVIIPGKAKSAATMVCFGASKIYMGPASELGPIDPQLSFVEDGRYKRFSLYNIVESYRDLFDKATNEKGNLEPYLQQLLRYDSREIKEYEDAISLSADIAVGALKTGMMSSLSKKDIKKNIKMFLTPKVTKAHGRLIDRDKANSCKLVVENMEKDDKVWSPSYELFVRLNSFVSNQVTKCVESREQSYVSSIDAHQ</sequence>
<keyword evidence="1" id="KW-0378">Hydrolase</keyword>
<evidence type="ECO:0000313" key="2">
    <source>
        <dbReference type="Proteomes" id="UP000463983"/>
    </source>
</evidence>
<reference evidence="2" key="1">
    <citation type="journal article" date="2020" name="Microorganisms">
        <title>Complete Genome of a Member of a New Bacterial Lineage in the Microgenomates Group Reveals an Unusual Nucleotide Composition Disparity Between Two Strands of DNA and Limited Metabolic Potential.</title>
        <authorList>
            <person name="Kadnikov V.V."/>
            <person name="Mardanov A.V."/>
            <person name="Beletsky A.V."/>
            <person name="Karnachuk O.V."/>
            <person name="Ravin N.V."/>
        </authorList>
    </citation>
    <scope>NUCLEOTIDE SEQUENCE [LARGE SCALE GENOMIC DNA]</scope>
</reference>
<dbReference type="PANTHER" id="PTHR35984">
    <property type="entry name" value="PERIPLASMIC SERINE PROTEASE"/>
    <property type="match status" value="1"/>
</dbReference>